<evidence type="ECO:0000313" key="6">
    <source>
        <dbReference type="Proteomes" id="UP000583929"/>
    </source>
</evidence>
<dbReference type="InterPro" id="IPR052929">
    <property type="entry name" value="RNase_H-like_EbsB-rel"/>
</dbReference>
<sequence>MVPPSPSSRIPGSQVTENSPTFKHQIPLMGTCLALLQATENGIYHKFKPFPQATFTKLYNPSHSFAHLLKIDPTGLTLHMEPIHVNLYHSRIVRSPMCFRCHSHEETLAHALFGCSTVYQPPPPGQLKLNVDATQIIQKNRMGFGLIVRNHTSDIVASLATPWKGVHQPLMMEAHSLQLALEWCQKHSLMIRQIEFDCQILVDVVIKGFALFRQLPTNTFPRGWATPRKFHPRGSNLRRDVVNDQAPPIVLAKASTPQSPSMPTPLDEQLEVESNSRNFPCRSPCDLNKNKS</sequence>
<gene>
    <name evidence="4" type="ORF">F8388_015978</name>
    <name evidence="3" type="ORF">G4B88_019930</name>
</gene>
<dbReference type="EMBL" id="JAATIP010000208">
    <property type="protein sequence ID" value="KAF4360109.1"/>
    <property type="molecule type" value="Genomic_DNA"/>
</dbReference>
<feature type="region of interest" description="Disordered" evidence="1">
    <location>
        <begin position="253"/>
        <end position="292"/>
    </location>
</feature>
<dbReference type="EMBL" id="JAATIQ010000445">
    <property type="protein sequence ID" value="KAF4355694.1"/>
    <property type="molecule type" value="Genomic_DNA"/>
</dbReference>
<dbReference type="PANTHER" id="PTHR47074:SF11">
    <property type="entry name" value="REVERSE TRANSCRIPTASE-LIKE PROTEIN"/>
    <property type="match status" value="1"/>
</dbReference>
<evidence type="ECO:0000313" key="4">
    <source>
        <dbReference type="EMBL" id="KAF4360109.1"/>
    </source>
</evidence>
<accession>A0A7J6EBL0</accession>
<reference evidence="5 6" key="1">
    <citation type="journal article" date="2020" name="bioRxiv">
        <title>Sequence and annotation of 42 cannabis genomes reveals extensive copy number variation in cannabinoid synthesis and pathogen resistance genes.</title>
        <authorList>
            <person name="Mckernan K.J."/>
            <person name="Helbert Y."/>
            <person name="Kane L.T."/>
            <person name="Ebling H."/>
            <person name="Zhang L."/>
            <person name="Liu B."/>
            <person name="Eaton Z."/>
            <person name="Mclaughlin S."/>
            <person name="Kingan S."/>
            <person name="Baybayan P."/>
            <person name="Concepcion G."/>
            <person name="Jordan M."/>
            <person name="Riva A."/>
            <person name="Barbazuk W."/>
            <person name="Harkins T."/>
        </authorList>
    </citation>
    <scope>NUCLEOTIDE SEQUENCE [LARGE SCALE GENOMIC DNA]</scope>
    <source>
        <strain evidence="5 6">cv. Jamaican Lion 4</strain>
        <strain evidence="3">Father</strain>
        <strain evidence="4">Mother</strain>
        <tissue evidence="3">Leaf</tissue>
    </source>
</reference>
<comment type="caution">
    <text evidence="3">The sequence shown here is derived from an EMBL/GenBank/DDBJ whole genome shotgun (WGS) entry which is preliminary data.</text>
</comment>
<protein>
    <recommendedName>
        <fullName evidence="2">RNase H type-1 domain-containing protein</fullName>
    </recommendedName>
</protein>
<proteinExistence type="predicted"/>
<evidence type="ECO:0000313" key="5">
    <source>
        <dbReference type="Proteomes" id="UP000525078"/>
    </source>
</evidence>
<dbReference type="InterPro" id="IPR002156">
    <property type="entry name" value="RNaseH_domain"/>
</dbReference>
<dbReference type="Proteomes" id="UP000525078">
    <property type="component" value="Unassembled WGS sequence"/>
</dbReference>
<dbReference type="Proteomes" id="UP000583929">
    <property type="component" value="Unassembled WGS sequence"/>
</dbReference>
<keyword evidence="6" id="KW-1185">Reference proteome</keyword>
<dbReference type="PANTHER" id="PTHR47074">
    <property type="entry name" value="BNAC02G40300D PROTEIN"/>
    <property type="match status" value="1"/>
</dbReference>
<evidence type="ECO:0000313" key="3">
    <source>
        <dbReference type="EMBL" id="KAF4355694.1"/>
    </source>
</evidence>
<dbReference type="AlphaFoldDB" id="A0A7J6EBL0"/>
<feature type="domain" description="RNase H type-1" evidence="2">
    <location>
        <begin position="130"/>
        <end position="207"/>
    </location>
</feature>
<evidence type="ECO:0000259" key="2">
    <source>
        <dbReference type="Pfam" id="PF13456"/>
    </source>
</evidence>
<dbReference type="GO" id="GO:0003676">
    <property type="term" value="F:nucleic acid binding"/>
    <property type="evidence" value="ECO:0007669"/>
    <property type="project" value="InterPro"/>
</dbReference>
<dbReference type="GO" id="GO:0004523">
    <property type="term" value="F:RNA-DNA hybrid ribonuclease activity"/>
    <property type="evidence" value="ECO:0007669"/>
    <property type="project" value="InterPro"/>
</dbReference>
<organism evidence="3 6">
    <name type="scientific">Cannabis sativa</name>
    <name type="common">Hemp</name>
    <name type="synonym">Marijuana</name>
    <dbReference type="NCBI Taxonomy" id="3483"/>
    <lineage>
        <taxon>Eukaryota</taxon>
        <taxon>Viridiplantae</taxon>
        <taxon>Streptophyta</taxon>
        <taxon>Embryophyta</taxon>
        <taxon>Tracheophyta</taxon>
        <taxon>Spermatophyta</taxon>
        <taxon>Magnoliopsida</taxon>
        <taxon>eudicotyledons</taxon>
        <taxon>Gunneridae</taxon>
        <taxon>Pentapetalae</taxon>
        <taxon>rosids</taxon>
        <taxon>fabids</taxon>
        <taxon>Rosales</taxon>
        <taxon>Cannabaceae</taxon>
        <taxon>Cannabis</taxon>
    </lineage>
</organism>
<dbReference type="Pfam" id="PF13456">
    <property type="entry name" value="RVT_3"/>
    <property type="match status" value="1"/>
</dbReference>
<evidence type="ECO:0000256" key="1">
    <source>
        <dbReference type="SAM" id="MobiDB-lite"/>
    </source>
</evidence>
<name>A0A7J6EBL0_CANSA</name>